<protein>
    <submittedName>
        <fullName evidence="2 3">Uncharacterized protein</fullName>
    </submittedName>
</protein>
<dbReference type="OrthoDB" id="7409986at2759"/>
<dbReference type="EMBL" id="OU893352">
    <property type="protein sequence ID" value="CAG9790302.1"/>
    <property type="molecule type" value="Genomic_DNA"/>
</dbReference>
<evidence type="ECO:0000313" key="3">
    <source>
        <dbReference type="EMBL" id="CAG9790302.1"/>
    </source>
</evidence>
<gene>
    <name evidence="2" type="ORF">DIATSA_LOCUS157</name>
    <name evidence="3" type="ORF">DIATSA_LOCUS7971</name>
</gene>
<dbReference type="EMBL" id="OU893332">
    <property type="protein sequence ID" value="CAG9781839.1"/>
    <property type="molecule type" value="Genomic_DNA"/>
</dbReference>
<reference evidence="2" key="2">
    <citation type="submission" date="2022-10" db="EMBL/GenBank/DDBJ databases">
        <authorList>
            <consortium name="ENA_rothamsted_submissions"/>
            <consortium name="culmorum"/>
            <person name="King R."/>
        </authorList>
    </citation>
    <scope>NUCLEOTIDE SEQUENCE</scope>
</reference>
<dbReference type="Proteomes" id="UP001153714">
    <property type="component" value="Chromosome 1"/>
</dbReference>
<evidence type="ECO:0000313" key="4">
    <source>
        <dbReference type="Proteomes" id="UP001153714"/>
    </source>
</evidence>
<proteinExistence type="predicted"/>
<evidence type="ECO:0000313" key="2">
    <source>
        <dbReference type="EMBL" id="CAG9781839.1"/>
    </source>
</evidence>
<keyword evidence="4" id="KW-1185">Reference proteome</keyword>
<accession>A0A9N9N2Y9</accession>
<evidence type="ECO:0000256" key="1">
    <source>
        <dbReference type="SAM" id="MobiDB-lite"/>
    </source>
</evidence>
<organism evidence="2 4">
    <name type="scientific">Diatraea saccharalis</name>
    <name type="common">sugarcane borer</name>
    <dbReference type="NCBI Taxonomy" id="40085"/>
    <lineage>
        <taxon>Eukaryota</taxon>
        <taxon>Metazoa</taxon>
        <taxon>Ecdysozoa</taxon>
        <taxon>Arthropoda</taxon>
        <taxon>Hexapoda</taxon>
        <taxon>Insecta</taxon>
        <taxon>Pterygota</taxon>
        <taxon>Neoptera</taxon>
        <taxon>Endopterygota</taxon>
        <taxon>Lepidoptera</taxon>
        <taxon>Glossata</taxon>
        <taxon>Ditrysia</taxon>
        <taxon>Pyraloidea</taxon>
        <taxon>Crambidae</taxon>
        <taxon>Crambinae</taxon>
        <taxon>Diatraea</taxon>
    </lineage>
</organism>
<dbReference type="Proteomes" id="UP001153714">
    <property type="component" value="Chromosome 21"/>
</dbReference>
<feature type="region of interest" description="Disordered" evidence="1">
    <location>
        <begin position="107"/>
        <end position="159"/>
    </location>
</feature>
<reference evidence="2" key="1">
    <citation type="submission" date="2021-12" db="EMBL/GenBank/DDBJ databases">
        <authorList>
            <person name="King R."/>
        </authorList>
    </citation>
    <scope>NUCLEOTIDE SEQUENCE</scope>
</reference>
<name>A0A9N9N2Y9_9NEOP</name>
<dbReference type="AlphaFoldDB" id="A0A9N9N2Y9"/>
<sequence length="276" mass="31142">MNSEGEIVVEIRKHIGHLIQVREVGAVPKEIVPSYFITESLHVKEQHKSYPEDRGRATDKSSVLLKRKVAIGCIHSGLNEHSGASSYSSKCDPVQCNLQPFTKMNPGKANADDLFPSEGEITDDTSKKAIKRKSSASASTPRAGSSKKPNFKPIPEKKNTCTAKELFGTDSEDDDNTELLSGKNAPIVSYISRRLANGQSRQAYDRKPGNYFIDLKVYRCEDIERIQPVNRWRQAIITVKNRTNDDSEAWRHLSNFLTSTRKEYRQCPSIFISNYY</sequence>